<dbReference type="GO" id="GO:0004175">
    <property type="term" value="F:endopeptidase activity"/>
    <property type="evidence" value="ECO:0007669"/>
    <property type="project" value="UniProtKB-ARBA"/>
</dbReference>
<feature type="transmembrane region" description="Helical" evidence="1">
    <location>
        <begin position="204"/>
        <end position="225"/>
    </location>
</feature>
<keyword evidence="1" id="KW-1133">Transmembrane helix</keyword>
<proteinExistence type="predicted"/>
<comment type="caution">
    <text evidence="3">The sequence shown here is derived from an EMBL/GenBank/DDBJ whole genome shotgun (WGS) entry which is preliminary data.</text>
</comment>
<protein>
    <submittedName>
        <fullName evidence="3">CPBP family intramembrane metalloprotease</fullName>
    </submittedName>
</protein>
<gene>
    <name evidence="3" type="ORF">K8N75_12315</name>
</gene>
<keyword evidence="3" id="KW-0482">Metalloprotease</keyword>
<dbReference type="RefSeq" id="WP_223792365.1">
    <property type="nucleotide sequence ID" value="NZ_JAIOUQ010000016.1"/>
</dbReference>
<keyword evidence="4" id="KW-1185">Reference proteome</keyword>
<dbReference type="GO" id="GO:0080120">
    <property type="term" value="P:CAAX-box protein maturation"/>
    <property type="evidence" value="ECO:0007669"/>
    <property type="project" value="UniProtKB-ARBA"/>
</dbReference>
<feature type="transmembrane region" description="Helical" evidence="1">
    <location>
        <begin position="42"/>
        <end position="66"/>
    </location>
</feature>
<evidence type="ECO:0000259" key="2">
    <source>
        <dbReference type="Pfam" id="PF02517"/>
    </source>
</evidence>
<dbReference type="Proteomes" id="UP000825933">
    <property type="component" value="Unassembled WGS sequence"/>
</dbReference>
<dbReference type="InterPro" id="IPR003675">
    <property type="entry name" value="Rce1/LyrA-like_dom"/>
</dbReference>
<feature type="domain" description="CAAX prenyl protease 2/Lysostaphin resistance protein A-like" evidence="2">
    <location>
        <begin position="129"/>
        <end position="241"/>
    </location>
</feature>
<accession>A0A8T5V1I5</accession>
<dbReference type="EMBL" id="JAIOUQ010000016">
    <property type="protein sequence ID" value="MBZ2166819.1"/>
    <property type="molecule type" value="Genomic_DNA"/>
</dbReference>
<evidence type="ECO:0000256" key="1">
    <source>
        <dbReference type="SAM" id="Phobius"/>
    </source>
</evidence>
<feature type="transmembrane region" description="Helical" evidence="1">
    <location>
        <begin position="134"/>
        <end position="161"/>
    </location>
</feature>
<feature type="transmembrane region" description="Helical" evidence="1">
    <location>
        <begin position="7"/>
        <end position="30"/>
    </location>
</feature>
<keyword evidence="3" id="KW-0645">Protease</keyword>
<dbReference type="Pfam" id="PF02517">
    <property type="entry name" value="Rce1-like"/>
    <property type="match status" value="1"/>
</dbReference>
<organism evidence="3 4">
    <name type="scientific">Methanobacterium spitsbergense</name>
    <dbReference type="NCBI Taxonomy" id="2874285"/>
    <lineage>
        <taxon>Archaea</taxon>
        <taxon>Methanobacteriati</taxon>
        <taxon>Methanobacteriota</taxon>
        <taxon>Methanomada group</taxon>
        <taxon>Methanobacteria</taxon>
        <taxon>Methanobacteriales</taxon>
        <taxon>Methanobacteriaceae</taxon>
        <taxon>Methanobacterium</taxon>
    </lineage>
</organism>
<keyword evidence="3" id="KW-0378">Hydrolase</keyword>
<sequence length="255" mass="27734">MKININWKLFGILLITTVITTLMVLPYTLALSPALAKVFTPLVLIAQLIQTLIIFSIAIFIGLILAKKVGFNLPILEGWLEGKEIGTYLKSILGISIGLGVLAGIIIILVSFIFTPVSSIFQNAEISVPLWKGFLASFYGGIAEEILLRLFLMTLIVWIIFKIKKTADGKPTAAGIWLAIIISAVIFGLGHLPITGTLTSITPLIVIRAILLNGIGGIIFGWLYWKKGLESAMIGHFSADIVLHVIFPFILALLI</sequence>
<dbReference type="AlphaFoldDB" id="A0A8T5V1I5"/>
<reference evidence="4" key="1">
    <citation type="journal article" date="2022" name="Microbiol. Resour. Announc.">
        <title>Draft Genome Sequence of a Methanogenic Archaeon from West Spitsbergen Permafrost.</title>
        <authorList>
            <person name="Trubitsyn V."/>
            <person name="Rivkina E."/>
            <person name="Shcherbakova V."/>
        </authorList>
    </citation>
    <scope>NUCLEOTIDE SEQUENCE [LARGE SCALE GENOMIC DNA]</scope>
    <source>
        <strain evidence="4">VT</strain>
    </source>
</reference>
<feature type="transmembrane region" description="Helical" evidence="1">
    <location>
        <begin position="87"/>
        <end position="114"/>
    </location>
</feature>
<evidence type="ECO:0000313" key="4">
    <source>
        <dbReference type="Proteomes" id="UP000825933"/>
    </source>
</evidence>
<evidence type="ECO:0000313" key="3">
    <source>
        <dbReference type="EMBL" id="MBZ2166819.1"/>
    </source>
</evidence>
<keyword evidence="1" id="KW-0812">Transmembrane</keyword>
<keyword evidence="1" id="KW-0472">Membrane</keyword>
<feature type="transmembrane region" description="Helical" evidence="1">
    <location>
        <begin position="237"/>
        <end position="254"/>
    </location>
</feature>
<feature type="transmembrane region" description="Helical" evidence="1">
    <location>
        <begin position="173"/>
        <end position="192"/>
    </location>
</feature>
<name>A0A8T5V1I5_9EURY</name>
<dbReference type="GO" id="GO:0008237">
    <property type="term" value="F:metallopeptidase activity"/>
    <property type="evidence" value="ECO:0007669"/>
    <property type="project" value="UniProtKB-KW"/>
</dbReference>